<dbReference type="InterPro" id="IPR027417">
    <property type="entry name" value="P-loop_NTPase"/>
</dbReference>
<protein>
    <submittedName>
        <fullName evidence="2">Pentapeptide repeat-containing protein</fullName>
    </submittedName>
</protein>
<dbReference type="SUPFAM" id="SSF141571">
    <property type="entry name" value="Pentapeptide repeat-like"/>
    <property type="match status" value="1"/>
</dbReference>
<reference evidence="2 3" key="1">
    <citation type="journal article" date="2020" name="ISME J.">
        <title>Comparative genomics reveals insights into cyanobacterial evolution and habitat adaptation.</title>
        <authorList>
            <person name="Chen M.Y."/>
            <person name="Teng W.K."/>
            <person name="Zhao L."/>
            <person name="Hu C.X."/>
            <person name="Zhou Y.K."/>
            <person name="Han B.P."/>
            <person name="Song L.R."/>
            <person name="Shu W.S."/>
        </authorList>
    </citation>
    <scope>NUCLEOTIDE SEQUENCE [LARGE SCALE GENOMIC DNA]</scope>
    <source>
        <strain evidence="2 3">FACHB-838</strain>
    </source>
</reference>
<evidence type="ECO:0000313" key="3">
    <source>
        <dbReference type="Proteomes" id="UP000623440"/>
    </source>
</evidence>
<dbReference type="Gene3D" id="3.40.50.300">
    <property type="entry name" value="P-loop containing nucleotide triphosphate hydrolases"/>
    <property type="match status" value="1"/>
</dbReference>
<keyword evidence="3" id="KW-1185">Reference proteome</keyword>
<name>A0ABR8E0K2_9NOSO</name>
<dbReference type="SUPFAM" id="SSF52540">
    <property type="entry name" value="P-loop containing nucleoside triphosphate hydrolases"/>
    <property type="match status" value="1"/>
</dbReference>
<feature type="non-terminal residue" evidence="2">
    <location>
        <position position="1"/>
    </location>
</feature>
<dbReference type="RefSeq" id="WP_190945987.1">
    <property type="nucleotide sequence ID" value="NZ_JACJSI010000237.1"/>
</dbReference>
<accession>A0ABR8E0K2</accession>
<dbReference type="PANTHER" id="PTHR14136:SF17">
    <property type="entry name" value="BTB_POZ DOMAIN-CONTAINING PROTEIN KCTD9"/>
    <property type="match status" value="1"/>
</dbReference>
<dbReference type="InterPro" id="IPR054568">
    <property type="entry name" value="NNH3"/>
</dbReference>
<gene>
    <name evidence="2" type="ORF">H6G97_39265</name>
</gene>
<dbReference type="Proteomes" id="UP000623440">
    <property type="component" value="Unassembled WGS sequence"/>
</dbReference>
<comment type="caution">
    <text evidence="2">The sequence shown here is derived from an EMBL/GenBank/DDBJ whole genome shotgun (WGS) entry which is preliminary data.</text>
</comment>
<dbReference type="Pfam" id="PF00805">
    <property type="entry name" value="Pentapeptide"/>
    <property type="match status" value="2"/>
</dbReference>
<evidence type="ECO:0000259" key="1">
    <source>
        <dbReference type="Pfam" id="PF22735"/>
    </source>
</evidence>
<organism evidence="2 3">
    <name type="scientific">Nostoc flagelliforme FACHB-838</name>
    <dbReference type="NCBI Taxonomy" id="2692904"/>
    <lineage>
        <taxon>Bacteria</taxon>
        <taxon>Bacillati</taxon>
        <taxon>Cyanobacteriota</taxon>
        <taxon>Cyanophyceae</taxon>
        <taxon>Nostocales</taxon>
        <taxon>Nostocaceae</taxon>
        <taxon>Nostoc</taxon>
    </lineage>
</organism>
<dbReference type="PANTHER" id="PTHR14136">
    <property type="entry name" value="BTB_POZ DOMAIN-CONTAINING PROTEIN KCTD9"/>
    <property type="match status" value="1"/>
</dbReference>
<dbReference type="InterPro" id="IPR001646">
    <property type="entry name" value="5peptide_repeat"/>
</dbReference>
<evidence type="ECO:0000313" key="2">
    <source>
        <dbReference type="EMBL" id="MBD2535131.1"/>
    </source>
</evidence>
<feature type="domain" description="NACHT N-terminal Helical" evidence="1">
    <location>
        <begin position="5"/>
        <end position="130"/>
    </location>
</feature>
<proteinExistence type="predicted"/>
<dbReference type="Gene3D" id="2.160.20.80">
    <property type="entry name" value="E3 ubiquitin-protein ligase SopA"/>
    <property type="match status" value="1"/>
</dbReference>
<dbReference type="Pfam" id="PF22735">
    <property type="entry name" value="NNH3"/>
    <property type="match status" value="1"/>
</dbReference>
<dbReference type="EMBL" id="JACJSI010000237">
    <property type="protein sequence ID" value="MBD2535131.1"/>
    <property type="molecule type" value="Genomic_DNA"/>
</dbReference>
<dbReference type="InterPro" id="IPR051082">
    <property type="entry name" value="Pentapeptide-BTB/POZ_domain"/>
</dbReference>
<sequence length="818" mass="93359">LNAELKEQEVKLQFHQLGQLELDNSKAEEALKQFPNSILGQALNQELSTYLETKGIRPEIASLVTGWVAWDTYNYIKQLFSYESEDVRQTLSLIMIAAQEVRANEKYSSIELYLKEQISPSPSDPLLMERWKVIGEEFKIPEIYVPLKAQLLDSNGKPEEKSVVDLENWVTEQLNKSETNPQVMFIQAGPGRGKSVSCKMVAERVRKELHPIWTPILIRLRDIDTFEPNIENTLRAAVRENFANRDDWLSDRNTRYLFILDGFDELRFEGRTAKGIEDFLGQVGNYQAQRVCRHQFIVTGRESALHGIENRLPANLVRLEIALMDDELQKQWLLNWGTLVGQDKASEFQKFLKADNCPERVKELVREPLLLYLVGAMHRDDELNIKMFEGANDAQTKIIIYQKTLDWVLTKQRPEKLNLELTEFDTEDLRLILIEAGLCVTQSGRQWTSIKAIESRLKNDKTARELLEKAQKKLGGENPLRNALAAFYLRSAKASSSTEGAVEFIHKSFGEFLCAQKIKESLKQWTKIDSESRRERYVIDDDKLAEEIYDLFGYGGLTTEIVEYLMALLDSEEKFQYLKLFERLSDFYLDWCKGKFISGVPKNLPLNQMQKFHTEKIFLDLREVDIFTGLNVMILLLELHRYAQTQDELKDNIVFHPCAKNDSDSLDRGRLLRIIGYSNSIALYTFSNTVGYFLSGADLYGAYLEGADLKGADLRGADLEGAYLYRANLPGADLRGADLRGANLEGANLYGADLRGADLRGANLRGANLEGANLYGANLSGTDLTKIIWNEDTQWKDVRGLERAVNVPEALVEQKKNP</sequence>